<organism evidence="11 12">
    <name type="scientific">Allochromatium palmeri</name>
    <dbReference type="NCBI Taxonomy" id="231048"/>
    <lineage>
        <taxon>Bacteria</taxon>
        <taxon>Pseudomonadati</taxon>
        <taxon>Pseudomonadota</taxon>
        <taxon>Gammaproteobacteria</taxon>
        <taxon>Chromatiales</taxon>
        <taxon>Chromatiaceae</taxon>
        <taxon>Allochromatium</taxon>
    </lineage>
</organism>
<comment type="similarity">
    <text evidence="2">Belongs to the YkuD family.</text>
</comment>
<accession>A0A6N8EH65</accession>
<gene>
    <name evidence="11" type="ORF">GJ668_12130</name>
</gene>
<keyword evidence="6 7" id="KW-0961">Cell wall biogenesis/degradation</keyword>
<keyword evidence="4 7" id="KW-0133">Cell shape</keyword>
<keyword evidence="3" id="KW-0808">Transferase</keyword>
<proteinExistence type="inferred from homology"/>
<dbReference type="AlphaFoldDB" id="A0A6N8EH65"/>
<feature type="region of interest" description="Disordered" evidence="8">
    <location>
        <begin position="55"/>
        <end position="74"/>
    </location>
</feature>
<feature type="compositionally biased region" description="Polar residues" evidence="8">
    <location>
        <begin position="86"/>
        <end position="101"/>
    </location>
</feature>
<dbReference type="PANTHER" id="PTHR30582:SF2">
    <property type="entry name" value="L,D-TRANSPEPTIDASE YCIB-RELATED"/>
    <property type="match status" value="1"/>
</dbReference>
<dbReference type="GO" id="GO:0071972">
    <property type="term" value="F:peptidoglycan L,D-transpeptidase activity"/>
    <property type="evidence" value="ECO:0007669"/>
    <property type="project" value="TreeGrafter"/>
</dbReference>
<evidence type="ECO:0000256" key="9">
    <source>
        <dbReference type="SAM" id="SignalP"/>
    </source>
</evidence>
<dbReference type="RefSeq" id="WP_155450410.1">
    <property type="nucleotide sequence ID" value="NZ_WNKT01000025.1"/>
</dbReference>
<feature type="active site" description="Proton donor/acceptor" evidence="7">
    <location>
        <position position="182"/>
    </location>
</feature>
<feature type="active site" description="Nucleophile" evidence="7">
    <location>
        <position position="195"/>
    </location>
</feature>
<dbReference type="InterPro" id="IPR038063">
    <property type="entry name" value="Transpep_catalytic_dom"/>
</dbReference>
<dbReference type="PROSITE" id="PS51257">
    <property type="entry name" value="PROKAR_LIPOPROTEIN"/>
    <property type="match status" value="1"/>
</dbReference>
<evidence type="ECO:0000256" key="4">
    <source>
        <dbReference type="ARBA" id="ARBA00022960"/>
    </source>
</evidence>
<dbReference type="PANTHER" id="PTHR30582">
    <property type="entry name" value="L,D-TRANSPEPTIDASE"/>
    <property type="match status" value="1"/>
</dbReference>
<protein>
    <submittedName>
        <fullName evidence="11">L,D-transpeptidase family protein</fullName>
    </submittedName>
</protein>
<evidence type="ECO:0000256" key="5">
    <source>
        <dbReference type="ARBA" id="ARBA00022984"/>
    </source>
</evidence>
<dbReference type="GO" id="GO:0016740">
    <property type="term" value="F:transferase activity"/>
    <property type="evidence" value="ECO:0007669"/>
    <property type="project" value="UniProtKB-KW"/>
</dbReference>
<evidence type="ECO:0000256" key="2">
    <source>
        <dbReference type="ARBA" id="ARBA00005992"/>
    </source>
</evidence>
<evidence type="ECO:0000256" key="7">
    <source>
        <dbReference type="PROSITE-ProRule" id="PRU01373"/>
    </source>
</evidence>
<evidence type="ECO:0000256" key="8">
    <source>
        <dbReference type="SAM" id="MobiDB-lite"/>
    </source>
</evidence>
<dbReference type="GO" id="GO:0071555">
    <property type="term" value="P:cell wall organization"/>
    <property type="evidence" value="ECO:0007669"/>
    <property type="project" value="UniProtKB-UniRule"/>
</dbReference>
<sequence length="220" mass="23700">MRLLSLLAALSLVGCAYTPNETLSEPEPRETDWRIGDDAAGLSADMGLGFMALPTTTSAPSEATSSEAGPTQAEAVVAESMPASVESMTDESTTQDANATETTKRRSLTISLSDQAFEYKEDDAVVHAGPISSGKAGHSTPAGRFKVLSKNADKVSSRYTNQLGMQAWMPYSIQFHGHYFLHEGWLPGYPDSHGCVRVGEKDARFLFERLRIGDPILVAN</sequence>
<evidence type="ECO:0000256" key="1">
    <source>
        <dbReference type="ARBA" id="ARBA00004752"/>
    </source>
</evidence>
<reference evidence="11 12" key="1">
    <citation type="submission" date="2019-11" db="EMBL/GenBank/DDBJ databases">
        <title>Whole-genome sequence of the anaerobic purple sulfur bacterium Allochromatium palmeri DSM 15591.</title>
        <authorList>
            <person name="Kyndt J.A."/>
            <person name="Meyer T.E."/>
        </authorList>
    </citation>
    <scope>NUCLEOTIDE SEQUENCE [LARGE SCALE GENOMIC DNA]</scope>
    <source>
        <strain evidence="11 12">DSM 15591</strain>
    </source>
</reference>
<evidence type="ECO:0000256" key="3">
    <source>
        <dbReference type="ARBA" id="ARBA00022679"/>
    </source>
</evidence>
<evidence type="ECO:0000259" key="10">
    <source>
        <dbReference type="PROSITE" id="PS52029"/>
    </source>
</evidence>
<dbReference type="Gene3D" id="2.40.440.10">
    <property type="entry name" value="L,D-transpeptidase catalytic domain-like"/>
    <property type="match status" value="1"/>
</dbReference>
<comment type="caution">
    <text evidence="11">The sequence shown here is derived from an EMBL/GenBank/DDBJ whole genome shotgun (WGS) entry which is preliminary data.</text>
</comment>
<dbReference type="UniPathway" id="UPA00219"/>
<feature type="region of interest" description="Disordered" evidence="8">
    <location>
        <begin position="82"/>
        <end position="106"/>
    </location>
</feature>
<keyword evidence="12" id="KW-1185">Reference proteome</keyword>
<keyword evidence="9" id="KW-0732">Signal</keyword>
<dbReference type="GO" id="GO:0018104">
    <property type="term" value="P:peptidoglycan-protein cross-linking"/>
    <property type="evidence" value="ECO:0007669"/>
    <property type="project" value="TreeGrafter"/>
</dbReference>
<evidence type="ECO:0000256" key="6">
    <source>
        <dbReference type="ARBA" id="ARBA00023316"/>
    </source>
</evidence>
<dbReference type="InterPro" id="IPR050979">
    <property type="entry name" value="LD-transpeptidase"/>
</dbReference>
<dbReference type="EMBL" id="WNKT01000025">
    <property type="protein sequence ID" value="MTW21837.1"/>
    <property type="molecule type" value="Genomic_DNA"/>
</dbReference>
<dbReference type="OrthoDB" id="463216at2"/>
<keyword evidence="5 7" id="KW-0573">Peptidoglycan synthesis</keyword>
<feature type="chain" id="PRO_5027119041" evidence="9">
    <location>
        <begin position="17"/>
        <end position="220"/>
    </location>
</feature>
<dbReference type="CDD" id="cd16913">
    <property type="entry name" value="YkuD_like"/>
    <property type="match status" value="1"/>
</dbReference>
<feature type="compositionally biased region" description="Low complexity" evidence="8">
    <location>
        <begin position="55"/>
        <end position="68"/>
    </location>
</feature>
<dbReference type="InterPro" id="IPR005490">
    <property type="entry name" value="LD_TPept_cat_dom"/>
</dbReference>
<evidence type="ECO:0000313" key="11">
    <source>
        <dbReference type="EMBL" id="MTW21837.1"/>
    </source>
</evidence>
<comment type="pathway">
    <text evidence="1 7">Cell wall biogenesis; peptidoglycan biosynthesis.</text>
</comment>
<dbReference type="Pfam" id="PF03734">
    <property type="entry name" value="YkuD"/>
    <property type="match status" value="1"/>
</dbReference>
<dbReference type="SUPFAM" id="SSF141523">
    <property type="entry name" value="L,D-transpeptidase catalytic domain-like"/>
    <property type="match status" value="1"/>
</dbReference>
<feature type="signal peptide" evidence="9">
    <location>
        <begin position="1"/>
        <end position="16"/>
    </location>
</feature>
<dbReference type="PROSITE" id="PS52029">
    <property type="entry name" value="LD_TPASE"/>
    <property type="match status" value="1"/>
</dbReference>
<evidence type="ECO:0000313" key="12">
    <source>
        <dbReference type="Proteomes" id="UP000434044"/>
    </source>
</evidence>
<dbReference type="GO" id="GO:0008360">
    <property type="term" value="P:regulation of cell shape"/>
    <property type="evidence" value="ECO:0007669"/>
    <property type="project" value="UniProtKB-UniRule"/>
</dbReference>
<dbReference type="Proteomes" id="UP000434044">
    <property type="component" value="Unassembled WGS sequence"/>
</dbReference>
<dbReference type="GO" id="GO:0005576">
    <property type="term" value="C:extracellular region"/>
    <property type="evidence" value="ECO:0007669"/>
    <property type="project" value="TreeGrafter"/>
</dbReference>
<feature type="domain" description="L,D-TPase catalytic" evidence="10">
    <location>
        <begin position="106"/>
        <end position="219"/>
    </location>
</feature>
<name>A0A6N8EH65_9GAMM</name>